<dbReference type="AlphaFoldDB" id="A0A811VHJ2"/>
<dbReference type="EMBL" id="CAJHJT010000056">
    <property type="protein sequence ID" value="CAD7014464.1"/>
    <property type="molecule type" value="Genomic_DNA"/>
</dbReference>
<comment type="caution">
    <text evidence="2">The sequence shown here is derived from an EMBL/GenBank/DDBJ whole genome shotgun (WGS) entry which is preliminary data.</text>
</comment>
<organism evidence="2 3">
    <name type="scientific">Ceratitis capitata</name>
    <name type="common">Mediterranean fruit fly</name>
    <name type="synonym">Tephritis capitata</name>
    <dbReference type="NCBI Taxonomy" id="7213"/>
    <lineage>
        <taxon>Eukaryota</taxon>
        <taxon>Metazoa</taxon>
        <taxon>Ecdysozoa</taxon>
        <taxon>Arthropoda</taxon>
        <taxon>Hexapoda</taxon>
        <taxon>Insecta</taxon>
        <taxon>Pterygota</taxon>
        <taxon>Neoptera</taxon>
        <taxon>Endopterygota</taxon>
        <taxon>Diptera</taxon>
        <taxon>Brachycera</taxon>
        <taxon>Muscomorpha</taxon>
        <taxon>Tephritoidea</taxon>
        <taxon>Tephritidae</taxon>
        <taxon>Ceratitis</taxon>
        <taxon>Ceratitis</taxon>
    </lineage>
</organism>
<reference evidence="2" key="1">
    <citation type="submission" date="2020-11" db="EMBL/GenBank/DDBJ databases">
        <authorList>
            <person name="Whitehead M."/>
        </authorList>
    </citation>
    <scope>NUCLEOTIDE SEQUENCE</scope>
    <source>
        <strain evidence="2">EGII</strain>
    </source>
</reference>
<evidence type="ECO:0000313" key="2">
    <source>
        <dbReference type="EMBL" id="CAD7014464.1"/>
    </source>
</evidence>
<evidence type="ECO:0000313" key="3">
    <source>
        <dbReference type="Proteomes" id="UP000606786"/>
    </source>
</evidence>
<feature type="compositionally biased region" description="Low complexity" evidence="1">
    <location>
        <begin position="47"/>
        <end position="68"/>
    </location>
</feature>
<feature type="compositionally biased region" description="Basic and acidic residues" evidence="1">
    <location>
        <begin position="69"/>
        <end position="84"/>
    </location>
</feature>
<feature type="region of interest" description="Disordered" evidence="1">
    <location>
        <begin position="44"/>
        <end position="90"/>
    </location>
</feature>
<accession>A0A811VHJ2</accession>
<sequence>MKGKSGFLMGEDVCLTPELQPKNYGFLLRKHREQLLLAEEMQENCTQAAQSAQAPTSERISSSSTSECNSRKSEKSVQEWEVGKVKNLMR</sequence>
<dbReference type="Proteomes" id="UP000606786">
    <property type="component" value="Unassembled WGS sequence"/>
</dbReference>
<keyword evidence="3" id="KW-1185">Reference proteome</keyword>
<name>A0A811VHJ2_CERCA</name>
<evidence type="ECO:0000256" key="1">
    <source>
        <dbReference type="SAM" id="MobiDB-lite"/>
    </source>
</evidence>
<proteinExistence type="predicted"/>
<protein>
    <submittedName>
        <fullName evidence="2">(Mediterranean fruit fly) hypothetical protein</fullName>
    </submittedName>
</protein>
<gene>
    <name evidence="2" type="ORF">CCAP1982_LOCUS22460</name>
</gene>